<dbReference type="Proteomes" id="UP000000752">
    <property type="component" value="Chromosome"/>
</dbReference>
<evidence type="ECO:0000313" key="2">
    <source>
        <dbReference type="Proteomes" id="UP000000752"/>
    </source>
</evidence>
<evidence type="ECO:0000313" key="1">
    <source>
        <dbReference type="EMBL" id="BAA29540.1"/>
    </source>
</evidence>
<dbReference type="KEGG" id="pho:PH0454"/>
<keyword evidence="2" id="KW-1185">Reference proteome</keyword>
<sequence length="135" mass="14437">MSYLLISSPLYLFIIAETLRTASFAISPSFPVTIILPSSLLAAGATIASIGKTIPLCSPIIAKPFTLPISPPSTLITWYSFFLSMYQSASCFSNGLANFNASRTSSLVTYFFPFLTAISPAALTTPPRSLSLSVR</sequence>
<name>O73973_PYRHO</name>
<reference evidence="1 2" key="1">
    <citation type="journal article" date="1998" name="DNA Res.">
        <title>Complete sequence and gene organization of the genome of a hyper-thermophilic archaebacterium, Pyrococcus horikoshii OT3.</title>
        <authorList>
            <person name="Kawarabayasi Y."/>
            <person name="Sawada M."/>
            <person name="Horikawa H."/>
            <person name="Haikawa Y."/>
            <person name="Hino Y."/>
            <person name="Yamamoto S."/>
            <person name="Sekine M."/>
            <person name="Baba S."/>
            <person name="Kosugi H."/>
            <person name="Hosoyama A."/>
            <person name="Nagai Y."/>
            <person name="Sakai M."/>
            <person name="Ogura K."/>
            <person name="Otuka R."/>
            <person name="Nakazawa H."/>
            <person name="Takamiya M."/>
            <person name="Ohfuku Y."/>
            <person name="Funahashi T."/>
            <person name="Tanaka T."/>
            <person name="Kudoh Y."/>
            <person name="Yamazaki J."/>
            <person name="Kushida N."/>
            <person name="Oguchi A."/>
            <person name="Aoki K."/>
            <person name="Nakamura Y."/>
            <person name="Robb T.F."/>
            <person name="Horikoshi K."/>
            <person name="Masuchi Y."/>
            <person name="Shizuya H."/>
            <person name="Kikuchi H."/>
        </authorList>
    </citation>
    <scope>NUCLEOTIDE SEQUENCE [LARGE SCALE GENOMIC DNA]</scope>
    <source>
        <strain evidence="2">ATCC 700860 / DSM 12428 / JCM 9974 / NBRC 100139 / OT-3</strain>
    </source>
</reference>
<dbReference type="EMBL" id="BA000001">
    <property type="protein sequence ID" value="BAA29540.1"/>
    <property type="molecule type" value="Genomic_DNA"/>
</dbReference>
<proteinExistence type="predicted"/>
<dbReference type="EnsemblBacteria" id="BAA29540">
    <property type="protein sequence ID" value="BAA29540"/>
    <property type="gene ID" value="BAA29540"/>
</dbReference>
<protein>
    <submittedName>
        <fullName evidence="1">Uncharacterized protein</fullName>
    </submittedName>
</protein>
<gene>
    <name evidence="1" type="ordered locus">PH0454</name>
</gene>
<dbReference type="AlphaFoldDB" id="O73973"/>
<organism evidence="1 2">
    <name type="scientific">Pyrococcus horikoshii (strain ATCC 700860 / DSM 12428 / JCM 9974 / NBRC 100139 / OT-3)</name>
    <dbReference type="NCBI Taxonomy" id="70601"/>
    <lineage>
        <taxon>Archaea</taxon>
        <taxon>Methanobacteriati</taxon>
        <taxon>Methanobacteriota</taxon>
        <taxon>Thermococci</taxon>
        <taxon>Thermococcales</taxon>
        <taxon>Thermococcaceae</taxon>
        <taxon>Pyrococcus</taxon>
    </lineage>
</organism>
<accession>O58172</accession>
<accession>O73973</accession>
<dbReference type="PIR" id="G71156">
    <property type="entry name" value="G71156"/>
</dbReference>